<sequence>MVRPTRRRTVGDELRAGRTLGDAMEADFGHLAAGPFADDAFPSRLHDERVSAVLGLALGISFIACFLTGLVSHFAQQPLSLGFLSMPASPGWLYRVTQGVHVASGIAAIPLLMVKLWSVFPKLFAFPAVENKAQIVERVSIVPLVAGSIFQLFSGLANTARWYPWEFNFTVTHYWTAYVVIGALVAHIGAKVSITRRALSAEARRAPEPPGTGLSRRGLFVATGGAVAAVTLTTVGQTVRPLKDLAVLAPRRPDVGPQGVPVNKAAAGARVTELIADPGYTLTIDGRVERELKLGLDELRALPQHEADLAITCVEGWSAGAHWRGLRVRDLLAMAGAPEDAEVVVHSIQQRGAYRSSELNVPHARHADTLLALELNGEVLHVDHGYPIRLIAPNRPGVQQTKWVSRLEVI</sequence>
<dbReference type="InterPro" id="IPR008335">
    <property type="entry name" value="Mopterin_OxRdtase_euk"/>
</dbReference>
<protein>
    <recommendedName>
        <fullName evidence="2">Oxidoreductase molybdopterin-binding domain-containing protein</fullName>
    </recommendedName>
</protein>
<dbReference type="Pfam" id="PF00174">
    <property type="entry name" value="Oxidored_molyb"/>
    <property type="match status" value="1"/>
</dbReference>
<evidence type="ECO:0000313" key="3">
    <source>
        <dbReference type="EMBL" id="XAY06864.1"/>
    </source>
</evidence>
<feature type="transmembrane region" description="Helical" evidence="1">
    <location>
        <begin position="174"/>
        <end position="194"/>
    </location>
</feature>
<dbReference type="GO" id="GO:0016491">
    <property type="term" value="F:oxidoreductase activity"/>
    <property type="evidence" value="ECO:0007669"/>
    <property type="project" value="InterPro"/>
</dbReference>
<evidence type="ECO:0000256" key="1">
    <source>
        <dbReference type="SAM" id="Phobius"/>
    </source>
</evidence>
<keyword evidence="1" id="KW-0472">Membrane</keyword>
<dbReference type="InterPro" id="IPR036374">
    <property type="entry name" value="OxRdtase_Mopterin-bd_sf"/>
</dbReference>
<dbReference type="CDD" id="cd00321">
    <property type="entry name" value="SO_family_Moco"/>
    <property type="match status" value="1"/>
</dbReference>
<dbReference type="PANTHER" id="PTHR43032">
    <property type="entry name" value="PROTEIN-METHIONINE-SULFOXIDE REDUCTASE"/>
    <property type="match status" value="1"/>
</dbReference>
<dbReference type="KEGG" id="parq:DSM112329_03742"/>
<feature type="transmembrane region" description="Helical" evidence="1">
    <location>
        <begin position="52"/>
        <end position="72"/>
    </location>
</feature>
<dbReference type="EMBL" id="CP114014">
    <property type="protein sequence ID" value="XAY06864.1"/>
    <property type="molecule type" value="Genomic_DNA"/>
</dbReference>
<dbReference type="PRINTS" id="PR00407">
    <property type="entry name" value="EUMOPTERIN"/>
</dbReference>
<organism evidence="3">
    <name type="scientific">Paraconexibacter sp. AEG42_29</name>
    <dbReference type="NCBI Taxonomy" id="2997339"/>
    <lineage>
        <taxon>Bacteria</taxon>
        <taxon>Bacillati</taxon>
        <taxon>Actinomycetota</taxon>
        <taxon>Thermoleophilia</taxon>
        <taxon>Solirubrobacterales</taxon>
        <taxon>Paraconexibacteraceae</taxon>
        <taxon>Paraconexibacter</taxon>
    </lineage>
</organism>
<proteinExistence type="predicted"/>
<accession>A0AAU7AYX7</accession>
<keyword evidence="1" id="KW-0812">Transmembrane</keyword>
<dbReference type="PANTHER" id="PTHR43032:SF2">
    <property type="entry name" value="BLL0505 PROTEIN"/>
    <property type="match status" value="1"/>
</dbReference>
<reference evidence="3" key="1">
    <citation type="submission" date="2022-12" db="EMBL/GenBank/DDBJ databases">
        <title>Paraconexibacter alkalitolerans sp. nov. and Baekduia alba sp. nov., isolated from soil and emended description of the genera Paraconexibacter (Chun et al., 2020) and Baekduia (An et al., 2020).</title>
        <authorList>
            <person name="Vieira S."/>
            <person name="Huber K.J."/>
            <person name="Geppert A."/>
            <person name="Wolf J."/>
            <person name="Neumann-Schaal M."/>
            <person name="Muesken M."/>
            <person name="Overmann J."/>
        </authorList>
    </citation>
    <scope>NUCLEOTIDE SEQUENCE</scope>
    <source>
        <strain evidence="3">AEG42_29</strain>
    </source>
</reference>
<evidence type="ECO:0000259" key="2">
    <source>
        <dbReference type="Pfam" id="PF00174"/>
    </source>
</evidence>
<gene>
    <name evidence="3" type="ORF">DSM112329_03742</name>
</gene>
<feature type="transmembrane region" description="Helical" evidence="1">
    <location>
        <begin position="135"/>
        <end position="154"/>
    </location>
</feature>
<dbReference type="RefSeq" id="WP_354698078.1">
    <property type="nucleotide sequence ID" value="NZ_CP114014.1"/>
</dbReference>
<feature type="transmembrane region" description="Helical" evidence="1">
    <location>
        <begin position="92"/>
        <end position="114"/>
    </location>
</feature>
<name>A0AAU7AYX7_9ACTN</name>
<feature type="domain" description="Oxidoreductase molybdopterin-binding" evidence="2">
    <location>
        <begin position="278"/>
        <end position="409"/>
    </location>
</feature>
<dbReference type="Gene3D" id="3.90.420.10">
    <property type="entry name" value="Oxidoreductase, molybdopterin-binding domain"/>
    <property type="match status" value="1"/>
</dbReference>
<dbReference type="SUPFAM" id="SSF56524">
    <property type="entry name" value="Oxidoreductase molybdopterin-binding domain"/>
    <property type="match status" value="1"/>
</dbReference>
<dbReference type="InterPro" id="IPR000572">
    <property type="entry name" value="OxRdtase_Mopterin-bd_dom"/>
</dbReference>
<dbReference type="AlphaFoldDB" id="A0AAU7AYX7"/>
<keyword evidence="1" id="KW-1133">Transmembrane helix</keyword>